<proteinExistence type="predicted"/>
<feature type="non-terminal residue" evidence="3">
    <location>
        <position position="1"/>
    </location>
</feature>
<dbReference type="PANTHER" id="PTHR35317">
    <property type="entry name" value="OS04G0629600 PROTEIN"/>
    <property type="match status" value="1"/>
</dbReference>
<feature type="non-terminal residue" evidence="3">
    <location>
        <position position="344"/>
    </location>
</feature>
<dbReference type="InterPro" id="IPR054722">
    <property type="entry name" value="PolX-like_BBD"/>
</dbReference>
<keyword evidence="3" id="KW-0378">Hydrolase</keyword>
<evidence type="ECO:0000259" key="2">
    <source>
        <dbReference type="Pfam" id="PF22936"/>
    </source>
</evidence>
<protein>
    <submittedName>
        <fullName evidence="3">Retrovirus-related Pol polyprotein from transposon TNT 1-94</fullName>
        <ecNumber evidence="3">3.1.13.-</ecNumber>
    </submittedName>
</protein>
<dbReference type="EC" id="3.1.13.-" evidence="3"/>
<dbReference type="GO" id="GO:0016787">
    <property type="term" value="F:hydrolase activity"/>
    <property type="evidence" value="ECO:0007669"/>
    <property type="project" value="UniProtKB-KW"/>
</dbReference>
<name>A0A0B2SKM4_GLYSO</name>
<feature type="region of interest" description="Disordered" evidence="1">
    <location>
        <begin position="190"/>
        <end position="229"/>
    </location>
</feature>
<dbReference type="EMBL" id="KN642882">
    <property type="protein sequence ID" value="KHN44822.1"/>
    <property type="molecule type" value="Genomic_DNA"/>
</dbReference>
<dbReference type="AlphaFoldDB" id="A0A0B2SKM4"/>
<feature type="compositionally biased region" description="Polar residues" evidence="1">
    <location>
        <begin position="196"/>
        <end position="207"/>
    </location>
</feature>
<evidence type="ECO:0000256" key="1">
    <source>
        <dbReference type="SAM" id="MobiDB-lite"/>
    </source>
</evidence>
<organism evidence="3">
    <name type="scientific">Glycine soja</name>
    <name type="common">Wild soybean</name>
    <dbReference type="NCBI Taxonomy" id="3848"/>
    <lineage>
        <taxon>Eukaryota</taxon>
        <taxon>Viridiplantae</taxon>
        <taxon>Streptophyta</taxon>
        <taxon>Embryophyta</taxon>
        <taxon>Tracheophyta</taxon>
        <taxon>Spermatophyta</taxon>
        <taxon>Magnoliopsida</taxon>
        <taxon>eudicotyledons</taxon>
        <taxon>Gunneridae</taxon>
        <taxon>Pentapetalae</taxon>
        <taxon>rosids</taxon>
        <taxon>fabids</taxon>
        <taxon>Fabales</taxon>
        <taxon>Fabaceae</taxon>
        <taxon>Papilionoideae</taxon>
        <taxon>50 kb inversion clade</taxon>
        <taxon>NPAAA clade</taxon>
        <taxon>indigoferoid/millettioid clade</taxon>
        <taxon>Phaseoleae</taxon>
        <taxon>Glycine</taxon>
        <taxon>Glycine subgen. Soja</taxon>
    </lineage>
</organism>
<dbReference type="Pfam" id="PF22936">
    <property type="entry name" value="Pol_BBD"/>
    <property type="match status" value="1"/>
</dbReference>
<dbReference type="Proteomes" id="UP000053555">
    <property type="component" value="Unassembled WGS sequence"/>
</dbReference>
<dbReference type="Pfam" id="PF14223">
    <property type="entry name" value="Retrotran_gag_2"/>
    <property type="match status" value="1"/>
</dbReference>
<accession>A0A0B2SKM4</accession>
<gene>
    <name evidence="3" type="ORF">glysoja_024393</name>
</gene>
<reference evidence="3" key="1">
    <citation type="submission" date="2014-07" db="EMBL/GenBank/DDBJ databases">
        <title>Identification of a novel salt tolerance gene in wild soybean by whole-genome sequencing.</title>
        <authorList>
            <person name="Lam H.-M."/>
            <person name="Qi X."/>
            <person name="Li M.-W."/>
            <person name="Liu X."/>
            <person name="Xie M."/>
            <person name="Ni M."/>
            <person name="Xu X."/>
        </authorList>
    </citation>
    <scope>NUCLEOTIDE SEQUENCE [LARGE SCALE GENOMIC DNA]</scope>
    <source>
        <tissue evidence="3">Root</tissue>
    </source>
</reference>
<dbReference type="PANTHER" id="PTHR35317:SF28">
    <property type="entry name" value="ZINC FINGER, CCHC-TYPE, RIBONUCLEASE H-LIKE DOMAIN, GAG-PRE-INTEGRASE DOMAIN PROTEIN-RELATED"/>
    <property type="match status" value="1"/>
</dbReference>
<feature type="domain" description="Retrovirus-related Pol polyprotein from transposon TNT 1-94-like beta-barrel" evidence="2">
    <location>
        <begin position="264"/>
        <end position="344"/>
    </location>
</feature>
<evidence type="ECO:0000313" key="3">
    <source>
        <dbReference type="EMBL" id="KHN44822.1"/>
    </source>
</evidence>
<sequence length="344" mass="39116">LILDGRNYDQWSRKMKAILGYQDVWDLVQNGLIPLPENANAAQQTVYRESKKKDWKGLCILHQCVNPAIFEKIARSETSKEAWDILANSYAGDQKLKKVRLQTLRRQYELLGMEESESIAAYFTRVQTMTNQMLYCGETLSDESIVEKILRSVSSRFDHITVAIEQAKDLSTMTIEELQGSLEAHEQRMNEKKTVKPSTEQALAAQTGNKSGGNQRGRGRGRNNYRGGRGREETLLMAIEEKKSSDETVQMVSIKKEGENGEYWVLDTGCSTHMTGRREWFVELDFTIKSRVRFADDRTMKVEGVGKVMIRKKDGSLCYITGVLYVPGMKSNLLSIGQLLEKGY</sequence>